<evidence type="ECO:0000256" key="1">
    <source>
        <dbReference type="SAM" id="Phobius"/>
    </source>
</evidence>
<dbReference type="Pfam" id="PF03929">
    <property type="entry name" value="PepSY_TM"/>
    <property type="match status" value="1"/>
</dbReference>
<reference evidence="3" key="1">
    <citation type="journal article" date="2019" name="Int. J. Syst. Evol. Microbiol.">
        <title>The Global Catalogue of Microorganisms (GCM) 10K type strain sequencing project: providing services to taxonomists for standard genome sequencing and annotation.</title>
        <authorList>
            <consortium name="The Broad Institute Genomics Platform"/>
            <consortium name="The Broad Institute Genome Sequencing Center for Infectious Disease"/>
            <person name="Wu L."/>
            <person name="Ma J."/>
        </authorList>
    </citation>
    <scope>NUCLEOTIDE SEQUENCE [LARGE SCALE GENOMIC DNA]</scope>
    <source>
        <strain evidence="3">CGMCC 1.8957</strain>
    </source>
</reference>
<dbReference type="EMBL" id="BNAQ01000009">
    <property type="protein sequence ID" value="GHH25346.1"/>
    <property type="molecule type" value="Genomic_DNA"/>
</dbReference>
<keyword evidence="3" id="KW-1185">Reference proteome</keyword>
<evidence type="ECO:0000313" key="2">
    <source>
        <dbReference type="EMBL" id="GHH25346.1"/>
    </source>
</evidence>
<dbReference type="InterPro" id="IPR005625">
    <property type="entry name" value="PepSY-ass_TM"/>
</dbReference>
<keyword evidence="1" id="KW-1133">Transmembrane helix</keyword>
<name>A0ABQ3LVN9_9SPHN</name>
<comment type="caution">
    <text evidence="2">The sequence shown here is derived from an EMBL/GenBank/DDBJ whole genome shotgun (WGS) entry which is preliminary data.</text>
</comment>
<dbReference type="Proteomes" id="UP000652430">
    <property type="component" value="Unassembled WGS sequence"/>
</dbReference>
<sequence length="193" mass="21044">MQPVKRKTRLTARQFHRWLGIGAAVLFLLVSITGVALQYQQIFGSEEAAKEAAASIVSPLSLAKPTGLDPAALDHARAVLLARYGNRPIAGVDWQIKAPTPAFVFHLDGADPRKVAVGVATAAILSDEPDGEDWLIRLHSGEIIGDGGKFLGLLWGLGLVAMTLTGVWLYIKMYRARQKGSASRLTGWRRYLW</sequence>
<proteinExistence type="predicted"/>
<feature type="transmembrane region" description="Helical" evidence="1">
    <location>
        <begin position="21"/>
        <end position="39"/>
    </location>
</feature>
<keyword evidence="1" id="KW-0812">Transmembrane</keyword>
<keyword evidence="1" id="KW-0472">Membrane</keyword>
<evidence type="ECO:0008006" key="4">
    <source>
        <dbReference type="Google" id="ProtNLM"/>
    </source>
</evidence>
<feature type="transmembrane region" description="Helical" evidence="1">
    <location>
        <begin position="150"/>
        <end position="171"/>
    </location>
</feature>
<evidence type="ECO:0000313" key="3">
    <source>
        <dbReference type="Proteomes" id="UP000652430"/>
    </source>
</evidence>
<accession>A0ABQ3LVN9</accession>
<organism evidence="2 3">
    <name type="scientific">Sphingomonas glacialis</name>
    <dbReference type="NCBI Taxonomy" id="658225"/>
    <lineage>
        <taxon>Bacteria</taxon>
        <taxon>Pseudomonadati</taxon>
        <taxon>Pseudomonadota</taxon>
        <taxon>Alphaproteobacteria</taxon>
        <taxon>Sphingomonadales</taxon>
        <taxon>Sphingomonadaceae</taxon>
        <taxon>Sphingomonas</taxon>
    </lineage>
</organism>
<protein>
    <recommendedName>
        <fullName evidence="4">PepSY domain-containing protein</fullName>
    </recommendedName>
</protein>
<gene>
    <name evidence="2" type="ORF">GCM10008023_38630</name>
</gene>